<accession>A0A9P9JCE5</accession>
<dbReference type="Proteomes" id="UP000717696">
    <property type="component" value="Unassembled WGS sequence"/>
</dbReference>
<proteinExistence type="predicted"/>
<protein>
    <submittedName>
        <fullName evidence="1">Uncharacterized protein</fullName>
    </submittedName>
</protein>
<name>A0A9P9JCE5_9HYPO</name>
<dbReference type="EMBL" id="JAGMUU010000004">
    <property type="protein sequence ID" value="KAH7155490.1"/>
    <property type="molecule type" value="Genomic_DNA"/>
</dbReference>
<organism evidence="1 2">
    <name type="scientific">Dactylonectria estremocensis</name>
    <dbReference type="NCBI Taxonomy" id="1079267"/>
    <lineage>
        <taxon>Eukaryota</taxon>
        <taxon>Fungi</taxon>
        <taxon>Dikarya</taxon>
        <taxon>Ascomycota</taxon>
        <taxon>Pezizomycotina</taxon>
        <taxon>Sordariomycetes</taxon>
        <taxon>Hypocreomycetidae</taxon>
        <taxon>Hypocreales</taxon>
        <taxon>Nectriaceae</taxon>
        <taxon>Dactylonectria</taxon>
    </lineage>
</organism>
<evidence type="ECO:0000313" key="1">
    <source>
        <dbReference type="EMBL" id="KAH7155490.1"/>
    </source>
</evidence>
<evidence type="ECO:0000313" key="2">
    <source>
        <dbReference type="Proteomes" id="UP000717696"/>
    </source>
</evidence>
<comment type="caution">
    <text evidence="1">The sequence shown here is derived from an EMBL/GenBank/DDBJ whole genome shotgun (WGS) entry which is preliminary data.</text>
</comment>
<sequence>MAVIDGTGYSCLDSARPYAPSRVIRIGRCRLEADRLDIPTVPKVRSIAPSIRSKKKQSTHALAHDHTPLQFSCLFFFPVKPAWFSLSFPLTVSLLLLGKALARAPFKRVGLKLQRPVQRLLPAASKIALQTGPSKGPGAGQPGRRRRPRNLVALGTSRVHFEHSYRSHWTGSVAVVLPRGSRSLPHPGSRLSTLIRTPFPSSRLTPEIVDRRQFNSHYTPSVTTPDKFTCHPKL</sequence>
<gene>
    <name evidence="1" type="ORF">B0J13DRAFT_227264</name>
</gene>
<keyword evidence="2" id="KW-1185">Reference proteome</keyword>
<reference evidence="1" key="1">
    <citation type="journal article" date="2021" name="Nat. Commun.">
        <title>Genetic determinants of endophytism in the Arabidopsis root mycobiome.</title>
        <authorList>
            <person name="Mesny F."/>
            <person name="Miyauchi S."/>
            <person name="Thiergart T."/>
            <person name="Pickel B."/>
            <person name="Atanasova L."/>
            <person name="Karlsson M."/>
            <person name="Huettel B."/>
            <person name="Barry K.W."/>
            <person name="Haridas S."/>
            <person name="Chen C."/>
            <person name="Bauer D."/>
            <person name="Andreopoulos W."/>
            <person name="Pangilinan J."/>
            <person name="LaButti K."/>
            <person name="Riley R."/>
            <person name="Lipzen A."/>
            <person name="Clum A."/>
            <person name="Drula E."/>
            <person name="Henrissat B."/>
            <person name="Kohler A."/>
            <person name="Grigoriev I.V."/>
            <person name="Martin F.M."/>
            <person name="Hacquard S."/>
        </authorList>
    </citation>
    <scope>NUCLEOTIDE SEQUENCE</scope>
    <source>
        <strain evidence="1">MPI-CAGE-AT-0021</strain>
    </source>
</reference>
<dbReference type="AlphaFoldDB" id="A0A9P9JCE5"/>